<reference evidence="1 2" key="1">
    <citation type="submission" date="2020-12" db="EMBL/GenBank/DDBJ databases">
        <title>FDA dAtabase for Regulatory Grade micrObial Sequences (FDA-ARGOS): Supporting development and validation of Infectious Disease Dx tests.</title>
        <authorList>
            <person name="Nelson B."/>
            <person name="Plummer A."/>
            <person name="Tallon L."/>
            <person name="Sadzewicz L."/>
            <person name="Zhao X."/>
            <person name="Boylan J."/>
            <person name="Ott S."/>
            <person name="Bowen H."/>
            <person name="Vavikolanu K."/>
            <person name="Mehta A."/>
            <person name="Aluvathingal J."/>
            <person name="Nadendla S."/>
            <person name="Myers T."/>
            <person name="Yan Y."/>
            <person name="Sichtig H."/>
        </authorList>
    </citation>
    <scope>NUCLEOTIDE SEQUENCE [LARGE SCALE GENOMIC DNA]</scope>
    <source>
        <strain evidence="1 2">FDAARGOS_899</strain>
    </source>
</reference>
<evidence type="ECO:0000313" key="2">
    <source>
        <dbReference type="Proteomes" id="UP000594943"/>
    </source>
</evidence>
<proteinExistence type="predicted"/>
<dbReference type="KEGG" id="bhg:I6G56_21895"/>
<organism evidence="1 2">
    <name type="scientific">Burkholderia humptydooensis</name>
    <dbReference type="NCBI Taxonomy" id="430531"/>
    <lineage>
        <taxon>Bacteria</taxon>
        <taxon>Pseudomonadati</taxon>
        <taxon>Pseudomonadota</taxon>
        <taxon>Betaproteobacteria</taxon>
        <taxon>Burkholderiales</taxon>
        <taxon>Burkholderiaceae</taxon>
        <taxon>Burkholderia</taxon>
        <taxon>pseudomallei group</taxon>
    </lineage>
</organism>
<sequence length="159" mass="17426">MLSSKESVAALQQQIAENNPSAGNFQHARIKISDRMIARLSADPDDFSIDPAGVQEQAVGMAAPVVWSWRITLNHWGRHRLRLVLEALVTVDGGAVPARLTTLDKPMLVTVTPLGRVRRSGDGCRLPCVPPCGLSSSDGARPFRIACGWRKRDRNKLLH</sequence>
<dbReference type="Proteomes" id="UP000594943">
    <property type="component" value="Chromosome 2"/>
</dbReference>
<dbReference type="EMBL" id="CP065687">
    <property type="protein sequence ID" value="QPS47123.1"/>
    <property type="molecule type" value="Genomic_DNA"/>
</dbReference>
<accession>A0A7U4P9V2</accession>
<dbReference type="AlphaFoldDB" id="A0A7U4P9V2"/>
<accession>A0A7T2U7K0</accession>
<evidence type="ECO:0000313" key="1">
    <source>
        <dbReference type="EMBL" id="QPS47123.1"/>
    </source>
</evidence>
<name>A0A7U4P9V2_9BURK</name>
<gene>
    <name evidence="1" type="ORF">I6G56_21895</name>
</gene>
<protein>
    <submittedName>
        <fullName evidence="1">Uncharacterized protein</fullName>
    </submittedName>
</protein>
<dbReference type="RefSeq" id="WP_006027122.1">
    <property type="nucleotide sequence ID" value="NZ_CP013382.1"/>
</dbReference>